<dbReference type="EMBL" id="CP064812">
    <property type="protein sequence ID" value="QPG74080.1"/>
    <property type="molecule type" value="Genomic_DNA"/>
</dbReference>
<protein>
    <submittedName>
        <fullName evidence="1">Uncharacterized protein</fullName>
    </submittedName>
</protein>
<sequence length="86" mass="9156">MSNRAAKTDKAEPATVLTNVARICDPEHRENSFVNESNGVDATKSIEMKANTTVKTKRTGRIAGNQNGPNICAATKVKTVSVAKPT</sequence>
<proteinExistence type="predicted"/>
<dbReference type="KEGG" id="bnn:FOA43_001401"/>
<evidence type="ECO:0000313" key="2">
    <source>
        <dbReference type="Proteomes" id="UP000662931"/>
    </source>
</evidence>
<evidence type="ECO:0000313" key="1">
    <source>
        <dbReference type="EMBL" id="QPG74080.1"/>
    </source>
</evidence>
<dbReference type="RefSeq" id="XP_038777645.1">
    <property type="nucleotide sequence ID" value="XM_038921717.1"/>
</dbReference>
<keyword evidence="2" id="KW-1185">Reference proteome</keyword>
<dbReference type="AlphaFoldDB" id="A0A875RNS0"/>
<name>A0A875RNS0_EENNA</name>
<dbReference type="GeneID" id="62194802"/>
<accession>A0A875RNS0</accession>
<gene>
    <name evidence="1" type="ORF">FOA43_001401</name>
</gene>
<reference evidence="1" key="1">
    <citation type="submission" date="2020-10" db="EMBL/GenBank/DDBJ databases">
        <authorList>
            <person name="Roach M.J.R."/>
        </authorList>
    </citation>
    <scope>NUCLEOTIDE SEQUENCE</scope>
    <source>
        <strain evidence="1">CBS 1945</strain>
    </source>
</reference>
<dbReference type="Proteomes" id="UP000662931">
    <property type="component" value="Chromosome 1"/>
</dbReference>
<organism evidence="1 2">
    <name type="scientific">Eeniella nana</name>
    <name type="common">Yeast</name>
    <name type="synonym">Brettanomyces nanus</name>
    <dbReference type="NCBI Taxonomy" id="13502"/>
    <lineage>
        <taxon>Eukaryota</taxon>
        <taxon>Fungi</taxon>
        <taxon>Dikarya</taxon>
        <taxon>Ascomycota</taxon>
        <taxon>Saccharomycotina</taxon>
        <taxon>Pichiomycetes</taxon>
        <taxon>Pichiales</taxon>
        <taxon>Pichiaceae</taxon>
        <taxon>Brettanomyces</taxon>
    </lineage>
</organism>